<name>E2N8P5_9BACE</name>
<evidence type="ECO:0000313" key="2">
    <source>
        <dbReference type="Proteomes" id="UP000003711"/>
    </source>
</evidence>
<dbReference type="AlphaFoldDB" id="E2N8P5"/>
<accession>E2N8P5</accession>
<dbReference type="EMBL" id="ACCH01000063">
    <property type="protein sequence ID" value="EEF91712.1"/>
    <property type="molecule type" value="Genomic_DNA"/>
</dbReference>
<gene>
    <name evidence="1" type="ORF">BACCELL_00640</name>
</gene>
<reference evidence="1 2" key="1">
    <citation type="submission" date="2008-12" db="EMBL/GenBank/DDBJ databases">
        <authorList>
            <person name="Fulton L."/>
            <person name="Clifton S."/>
            <person name="Fulton B."/>
            <person name="Xu J."/>
            <person name="Minx P."/>
            <person name="Pepin K.H."/>
            <person name="Johnson M."/>
            <person name="Bhonagiri V."/>
            <person name="Nash W.E."/>
            <person name="Mardis E.R."/>
            <person name="Wilson R.K."/>
        </authorList>
    </citation>
    <scope>NUCLEOTIDE SEQUENCE [LARGE SCALE GENOMIC DNA]</scope>
    <source>
        <strain evidence="1 2">DSM 14838</strain>
    </source>
</reference>
<reference evidence="1 2" key="2">
    <citation type="submission" date="2009-01" db="EMBL/GenBank/DDBJ databases">
        <title>Draft genome sequence of Bacteroides cellulosilyticus (DSM 14838).</title>
        <authorList>
            <person name="Sudarsanam P."/>
            <person name="Ley R."/>
            <person name="Guruge J."/>
            <person name="Turnbaugh P.J."/>
            <person name="Mahowald M."/>
            <person name="Liep D."/>
            <person name="Gordon J."/>
        </authorList>
    </citation>
    <scope>NUCLEOTIDE SEQUENCE [LARGE SCALE GENOMIC DNA]</scope>
    <source>
        <strain evidence="1 2">DSM 14838</strain>
    </source>
</reference>
<evidence type="ECO:0000313" key="1">
    <source>
        <dbReference type="EMBL" id="EEF91712.1"/>
    </source>
</evidence>
<dbReference type="HOGENOM" id="CLU_1212814_0_0_10"/>
<organism evidence="1 2">
    <name type="scientific">Bacteroides cellulosilyticus DSM 14838</name>
    <dbReference type="NCBI Taxonomy" id="537012"/>
    <lineage>
        <taxon>Bacteria</taxon>
        <taxon>Pseudomonadati</taxon>
        <taxon>Bacteroidota</taxon>
        <taxon>Bacteroidia</taxon>
        <taxon>Bacteroidales</taxon>
        <taxon>Bacteroidaceae</taxon>
        <taxon>Bacteroides</taxon>
    </lineage>
</organism>
<comment type="caution">
    <text evidence="1">The sequence shown here is derived from an EMBL/GenBank/DDBJ whole genome shotgun (WGS) entry which is preliminary data.</text>
</comment>
<sequence>MGGDAYIPQSVGHFGGEDEDEALGFVYGDILHGHEYFLGGCIHGGEGDADGGVGACQFDVSSGESDVLAGLRGAGGGAVGGAGLSLGAVQQRAYHGGLGEYFELALVHGLAQARAHAEAGVDFHFVTVGRLGEVGTEHGAAGSGLHQCGGGGYDVTAAQCVALHFFGGVEEGVDFVFVLSQAEGCFTGHGVQIDGLGHGFDAEVVVVRAFGQRGVVGHEADQFGKTCR</sequence>
<protein>
    <submittedName>
        <fullName evidence="1">Uncharacterized protein</fullName>
    </submittedName>
</protein>
<proteinExistence type="predicted"/>
<dbReference type="Proteomes" id="UP000003711">
    <property type="component" value="Unassembled WGS sequence"/>
</dbReference>